<comment type="similarity">
    <text evidence="1">Belongs to the APC5 family.</text>
</comment>
<dbReference type="Pfam" id="PF12862">
    <property type="entry name" value="ANAPC5"/>
    <property type="match status" value="1"/>
</dbReference>
<gene>
    <name evidence="8" type="ORF">BOX15_Mlig013222g3</name>
</gene>
<evidence type="ECO:0000256" key="2">
    <source>
        <dbReference type="ARBA" id="ARBA00016066"/>
    </source>
</evidence>
<dbReference type="PANTHER" id="PTHR12830">
    <property type="entry name" value="ANAPHASE-PROMOTING COMPLEX SUBUNIT 5"/>
    <property type="match status" value="1"/>
</dbReference>
<dbReference type="GO" id="GO:0045842">
    <property type="term" value="P:positive regulation of mitotic metaphase/anaphase transition"/>
    <property type="evidence" value="ECO:0007669"/>
    <property type="project" value="TreeGrafter"/>
</dbReference>
<keyword evidence="3" id="KW-0132">Cell division</keyword>
<comment type="caution">
    <text evidence="8">The sequence shown here is derived from an EMBL/GenBank/DDBJ whole genome shotgun (WGS) entry which is preliminary data.</text>
</comment>
<evidence type="ECO:0000256" key="6">
    <source>
        <dbReference type="ARBA" id="ARBA00023306"/>
    </source>
</evidence>
<dbReference type="GO" id="GO:0051301">
    <property type="term" value="P:cell division"/>
    <property type="evidence" value="ECO:0007669"/>
    <property type="project" value="UniProtKB-KW"/>
</dbReference>
<dbReference type="InterPro" id="IPR037679">
    <property type="entry name" value="Apc5"/>
</dbReference>
<evidence type="ECO:0000259" key="7">
    <source>
        <dbReference type="Pfam" id="PF12862"/>
    </source>
</evidence>
<dbReference type="OrthoDB" id="2504561at2759"/>
<proteinExistence type="inferred from homology"/>
<feature type="domain" description="Anaphase-promoting complex subunit 5" evidence="7">
    <location>
        <begin position="339"/>
        <end position="403"/>
    </location>
</feature>
<dbReference type="AlphaFoldDB" id="A0A267DLC7"/>
<keyword evidence="9" id="KW-1185">Reference proteome</keyword>
<dbReference type="GO" id="GO:0005680">
    <property type="term" value="C:anaphase-promoting complex"/>
    <property type="evidence" value="ECO:0007669"/>
    <property type="project" value="InterPro"/>
</dbReference>
<sequence length="794" mass="86261">MFLSGGTASVAGGGVGGFGDHDPAATAAAAQLHSEDDLARAAETYQEYLTPHNVCMFVIIREYLQLCHTTSGCALDGSQLASVSMMSDGAGGADTSGLSAMGLQQKQQDSGLARTPLEKFELFNFILDQLDAEQLFPMETLMSRGRAVMKPTLCKQVDRRIRQFFMKQPAKETRSPFHMLETYLSSQALNSLYRDEVRGGGNGGPGLSPSSVCGAFMRKVVYAFQSRTFAQAYNFVGRLRMYYYGSVDANDTFPGPDDLRRRQNEEVELHTHGLLDTNRFLPEDEPDAWQLDRRRAEALVAEQAFLLEHNPSEAADPNELEERLSRLCSLHPGLDSLLFLRYLNSVRQRDRTGAERHLRAYFDLRGERGDGGLGNAYDVMALASMMHYFGFRDEAQMPLKEALLHCLARGEAGPDRARSPAELALSQMRSDARRLLSCPVPLRGVLARILLDKAGAAGKPKLIVASTVQQVLSACHLFGLHSVSSVLAQVLLLTDLSERGIPLLNESVAVAAAQLAVQLGEQGASDLASDLLDSLQRNLRELRSPLTQALDTARRELQFQRALFSSDHARAASLAAAADVQQLGDGGDACIAADSLLKRAVAQLGLANLHTAHSLCGQALALLSSDKGTPAAALAVRARLLLCEAALIGRCPSLIYSELAQCRQLIGDRLFNLDPLIRLYQAAALHASGRPADALAELAPGRCYLMSQASLCLRARLLLLEAQALSALDRLRAAVRRLLAARRGFRAIGCVGRQRLCCLLLAHLYHRLGLASLRNRAASEFGRLPAVPDPVSVL</sequence>
<name>A0A267DLC7_9PLAT</name>
<dbReference type="GO" id="GO:0031145">
    <property type="term" value="P:anaphase-promoting complex-dependent catabolic process"/>
    <property type="evidence" value="ECO:0007669"/>
    <property type="project" value="TreeGrafter"/>
</dbReference>
<evidence type="ECO:0000256" key="4">
    <source>
        <dbReference type="ARBA" id="ARBA00022776"/>
    </source>
</evidence>
<protein>
    <recommendedName>
        <fullName evidence="2">Anaphase-promoting complex subunit 5</fullName>
    </recommendedName>
</protein>
<dbReference type="EMBL" id="NIVC01003722">
    <property type="protein sequence ID" value="PAA50081.1"/>
    <property type="molecule type" value="Genomic_DNA"/>
</dbReference>
<keyword evidence="5" id="KW-0833">Ubl conjugation pathway</keyword>
<dbReference type="InterPro" id="IPR026000">
    <property type="entry name" value="Apc5_dom"/>
</dbReference>
<dbReference type="PANTHER" id="PTHR12830:SF9">
    <property type="entry name" value="ANAPHASE-PROMOTING COMPLEX SUBUNIT 5"/>
    <property type="match status" value="1"/>
</dbReference>
<accession>A0A267DLC7</accession>
<reference evidence="8 9" key="1">
    <citation type="submission" date="2017-06" db="EMBL/GenBank/DDBJ databases">
        <title>A platform for efficient transgenesis in Macrostomum lignano, a flatworm model organism for stem cell research.</title>
        <authorList>
            <person name="Berezikov E."/>
        </authorList>
    </citation>
    <scope>NUCLEOTIDE SEQUENCE [LARGE SCALE GENOMIC DNA]</scope>
    <source>
        <strain evidence="8">DV1</strain>
        <tissue evidence="8">Whole organism</tissue>
    </source>
</reference>
<dbReference type="GO" id="GO:0070979">
    <property type="term" value="P:protein K11-linked ubiquitination"/>
    <property type="evidence" value="ECO:0007669"/>
    <property type="project" value="TreeGrafter"/>
</dbReference>
<dbReference type="STRING" id="282301.A0A267DLC7"/>
<evidence type="ECO:0000313" key="8">
    <source>
        <dbReference type="EMBL" id="PAA50081.1"/>
    </source>
</evidence>
<evidence type="ECO:0000256" key="3">
    <source>
        <dbReference type="ARBA" id="ARBA00022618"/>
    </source>
</evidence>
<keyword evidence="4" id="KW-0498">Mitosis</keyword>
<organism evidence="8 9">
    <name type="scientific">Macrostomum lignano</name>
    <dbReference type="NCBI Taxonomy" id="282301"/>
    <lineage>
        <taxon>Eukaryota</taxon>
        <taxon>Metazoa</taxon>
        <taxon>Spiralia</taxon>
        <taxon>Lophotrochozoa</taxon>
        <taxon>Platyhelminthes</taxon>
        <taxon>Rhabditophora</taxon>
        <taxon>Macrostomorpha</taxon>
        <taxon>Macrostomida</taxon>
        <taxon>Macrostomidae</taxon>
        <taxon>Macrostomum</taxon>
    </lineage>
</organism>
<dbReference type="Proteomes" id="UP000215902">
    <property type="component" value="Unassembled WGS sequence"/>
</dbReference>
<keyword evidence="6" id="KW-0131">Cell cycle</keyword>
<evidence type="ECO:0000256" key="5">
    <source>
        <dbReference type="ARBA" id="ARBA00022786"/>
    </source>
</evidence>
<evidence type="ECO:0000256" key="1">
    <source>
        <dbReference type="ARBA" id="ARBA00007450"/>
    </source>
</evidence>
<evidence type="ECO:0000313" key="9">
    <source>
        <dbReference type="Proteomes" id="UP000215902"/>
    </source>
</evidence>